<organism evidence="2 3">
    <name type="scientific">Forsythia ovata</name>
    <dbReference type="NCBI Taxonomy" id="205694"/>
    <lineage>
        <taxon>Eukaryota</taxon>
        <taxon>Viridiplantae</taxon>
        <taxon>Streptophyta</taxon>
        <taxon>Embryophyta</taxon>
        <taxon>Tracheophyta</taxon>
        <taxon>Spermatophyta</taxon>
        <taxon>Magnoliopsida</taxon>
        <taxon>eudicotyledons</taxon>
        <taxon>Gunneridae</taxon>
        <taxon>Pentapetalae</taxon>
        <taxon>asterids</taxon>
        <taxon>lamiids</taxon>
        <taxon>Lamiales</taxon>
        <taxon>Oleaceae</taxon>
        <taxon>Forsythieae</taxon>
        <taxon>Forsythia</taxon>
    </lineage>
</organism>
<dbReference type="EMBL" id="JBFOLJ010000010">
    <property type="protein sequence ID" value="KAL2501189.1"/>
    <property type="molecule type" value="Genomic_DNA"/>
</dbReference>
<keyword evidence="3" id="KW-1185">Reference proteome</keyword>
<accession>A0ABD1SN78</accession>
<dbReference type="Proteomes" id="UP001604277">
    <property type="component" value="Unassembled WGS sequence"/>
</dbReference>
<evidence type="ECO:0000313" key="2">
    <source>
        <dbReference type="EMBL" id="KAL2501189.1"/>
    </source>
</evidence>
<reference evidence="3" key="1">
    <citation type="submission" date="2024-07" db="EMBL/GenBank/DDBJ databases">
        <title>Two chromosome-level genome assemblies of Korean endemic species Abeliophyllum distichum and Forsythia ovata (Oleaceae).</title>
        <authorList>
            <person name="Jang H."/>
        </authorList>
    </citation>
    <scope>NUCLEOTIDE SEQUENCE [LARGE SCALE GENOMIC DNA]</scope>
</reference>
<proteinExistence type="predicted"/>
<protein>
    <submittedName>
        <fullName evidence="2">Uncharacterized protein</fullName>
    </submittedName>
</protein>
<evidence type="ECO:0000313" key="3">
    <source>
        <dbReference type="Proteomes" id="UP001604277"/>
    </source>
</evidence>
<feature type="compositionally biased region" description="Acidic residues" evidence="1">
    <location>
        <begin position="20"/>
        <end position="29"/>
    </location>
</feature>
<sequence length="145" mass="16044">MVTDDEGKTAMQGGRTEGDGGSEDEDELDPVILEKFSPSSATATTSVHKNWTSVWKRTTEGANLSELIKIAEMNTARSHILNYEIYKVLAMKVDELHSTVAGADDIDAMRLENQVLHSELAFFEDSRARATYDVTKSETIQRTCA</sequence>
<comment type="caution">
    <text evidence="2">The sequence shown here is derived from an EMBL/GenBank/DDBJ whole genome shotgun (WGS) entry which is preliminary data.</text>
</comment>
<dbReference type="AlphaFoldDB" id="A0ABD1SN78"/>
<name>A0ABD1SN78_9LAMI</name>
<evidence type="ECO:0000256" key="1">
    <source>
        <dbReference type="SAM" id="MobiDB-lite"/>
    </source>
</evidence>
<gene>
    <name evidence="2" type="ORF">Fot_35037</name>
</gene>
<feature type="region of interest" description="Disordered" evidence="1">
    <location>
        <begin position="1"/>
        <end position="29"/>
    </location>
</feature>